<dbReference type="RefSeq" id="WP_155339666.1">
    <property type="nucleotide sequence ID" value="NZ_BAAABN010000082.1"/>
</dbReference>
<sequence length="706" mass="73973">MAAVAWTGLGSPGEVRWAGATRDATVIAVGTAGGHLYLRRRTDGGWRWERVGATPTAEEVLDAALITTAEGLFPVVLGGDLKAWLYRTGEWIGLAGPAPEPGAPPIVAGGEIVASTNGQLRHTLVVGSAAGRPWMRQGVDPDGIWFRITSDDDWIALELDTAFASVAPGAAALQHIFARVQDRETFQNLLRIGVLENSVWTWVDPGGPAPNGQNIVVVSAGGFRDGGGRLQACAILGTGDPTTISMVIGSGRDWRWAELGAPPGSGGVGAAVLAAKSPDPQPGDEPVVVARSGHNIWTRALTGAWRDLGTTPGDAAVVSPTAAYEIAVDGQRRVWSTGVSWDSDLWTFESDSGGVRWEAHGCPGAVVSVVGSYTDAPEPETWDLPIAAHVIDEHGGLWHCRVWGNPAEGFYDTSSSWIYHGIPAPGVTCAKGVGVHTIRGGSRQPAWAFVVGSDGRLWASTAAAGGWTWVDHGAPAGRSIKTGVPPVAARGEEPIVHVLADDGRLWMRSRVGGEWRWTDRETPAGQLIFAVLGAAVLPTGRLPVAAAVTGDGHLWVNVPDGDLFRWTDLGTPTANERIAAGIGVDVLPGSSALDIVAVGSPSGQAWSLRWTPGAAPRWTALGRPADARIRDAVGTMPDPAGCLVAVIGYDQQVWVTSSAGGGWTRWDPRSDEDTVASGKAAILLGALPCATVLNKERRVHVVTPKR</sequence>
<evidence type="ECO:0000313" key="2">
    <source>
        <dbReference type="Proteomes" id="UP000334990"/>
    </source>
</evidence>
<keyword evidence="2" id="KW-1185">Reference proteome</keyword>
<comment type="caution">
    <text evidence="1">The sequence shown here is derived from an EMBL/GenBank/DDBJ whole genome shotgun (WGS) entry which is preliminary data.</text>
</comment>
<organism evidence="1 2">
    <name type="scientific">Acrocarpospora corrugata</name>
    <dbReference type="NCBI Taxonomy" id="35763"/>
    <lineage>
        <taxon>Bacteria</taxon>
        <taxon>Bacillati</taxon>
        <taxon>Actinomycetota</taxon>
        <taxon>Actinomycetes</taxon>
        <taxon>Streptosporangiales</taxon>
        <taxon>Streptosporangiaceae</taxon>
        <taxon>Acrocarpospora</taxon>
    </lineage>
</organism>
<accession>A0A5M3W5D2</accession>
<dbReference type="OrthoDB" id="9816502at2"/>
<dbReference type="SUPFAM" id="SSF89372">
    <property type="entry name" value="Fucose-specific lectin"/>
    <property type="match status" value="2"/>
</dbReference>
<reference evidence="1 2" key="1">
    <citation type="submission" date="2019-10" db="EMBL/GenBank/DDBJ databases">
        <title>Whole genome shotgun sequence of Acrocarpospora corrugata NBRC 13972.</title>
        <authorList>
            <person name="Ichikawa N."/>
            <person name="Kimura A."/>
            <person name="Kitahashi Y."/>
            <person name="Komaki H."/>
            <person name="Oguchi A."/>
        </authorList>
    </citation>
    <scope>NUCLEOTIDE SEQUENCE [LARGE SCALE GENOMIC DNA]</scope>
    <source>
        <strain evidence="1 2">NBRC 13972</strain>
    </source>
</reference>
<protein>
    <submittedName>
        <fullName evidence="1">Uncharacterized protein</fullName>
    </submittedName>
</protein>
<dbReference type="Proteomes" id="UP000334990">
    <property type="component" value="Unassembled WGS sequence"/>
</dbReference>
<proteinExistence type="predicted"/>
<dbReference type="EMBL" id="BLAD01000069">
    <property type="protein sequence ID" value="GES03509.1"/>
    <property type="molecule type" value="Genomic_DNA"/>
</dbReference>
<gene>
    <name evidence="1" type="ORF">Acor_55750</name>
</gene>
<evidence type="ECO:0000313" key="1">
    <source>
        <dbReference type="EMBL" id="GES03509.1"/>
    </source>
</evidence>
<name>A0A5M3W5D2_9ACTN</name>
<dbReference type="AlphaFoldDB" id="A0A5M3W5D2"/>